<reference evidence="1 2" key="1">
    <citation type="submission" date="2019-07" db="EMBL/GenBank/DDBJ databases">
        <title>Genomic Encyclopedia of Type Strains, Phase III (KMG-III): the genomes of soil and plant-associated and newly described type strains.</title>
        <authorList>
            <person name="Whitman W."/>
        </authorList>
    </citation>
    <scope>NUCLEOTIDE SEQUENCE [LARGE SCALE GENOMIC DNA]</scope>
    <source>
        <strain evidence="1 2">BL24</strain>
    </source>
</reference>
<sequence length="147" mass="16600">MQRWRETLEERWNEWRQVEDALSRALEGRRVLRVAGPRTPRLLPPATKTIRSGQLTGLSGTYEAGLACFCMSELKAEERNAFLEAWHARLGQGAMVVIADRRGEGCSSAFELHQLFAEAGTALDVQVGRTFWWVRYEIGARAHEALG</sequence>
<accession>A0A5S5BQZ5</accession>
<gene>
    <name evidence="1" type="ORF">BCM02_11577</name>
</gene>
<evidence type="ECO:0000313" key="2">
    <source>
        <dbReference type="Proteomes" id="UP000323257"/>
    </source>
</evidence>
<name>A0A5S5BQZ5_9BACL</name>
<proteinExistence type="predicted"/>
<dbReference type="EMBL" id="VNHS01000015">
    <property type="protein sequence ID" value="TYP69417.1"/>
    <property type="molecule type" value="Genomic_DNA"/>
</dbReference>
<keyword evidence="2" id="KW-1185">Reference proteome</keyword>
<dbReference type="RefSeq" id="WP_148933087.1">
    <property type="nucleotide sequence ID" value="NZ_VNHS01000015.1"/>
</dbReference>
<comment type="caution">
    <text evidence="1">The sequence shown here is derived from an EMBL/GenBank/DDBJ whole genome shotgun (WGS) entry which is preliminary data.</text>
</comment>
<organism evidence="1 2">
    <name type="scientific">Paenibacillus methanolicus</name>
    <dbReference type="NCBI Taxonomy" id="582686"/>
    <lineage>
        <taxon>Bacteria</taxon>
        <taxon>Bacillati</taxon>
        <taxon>Bacillota</taxon>
        <taxon>Bacilli</taxon>
        <taxon>Bacillales</taxon>
        <taxon>Paenibacillaceae</taxon>
        <taxon>Paenibacillus</taxon>
    </lineage>
</organism>
<dbReference type="AlphaFoldDB" id="A0A5S5BQZ5"/>
<dbReference type="Proteomes" id="UP000323257">
    <property type="component" value="Unassembled WGS sequence"/>
</dbReference>
<evidence type="ECO:0000313" key="1">
    <source>
        <dbReference type="EMBL" id="TYP69417.1"/>
    </source>
</evidence>
<protein>
    <submittedName>
        <fullName evidence="1">Uncharacterized protein</fullName>
    </submittedName>
</protein>
<dbReference type="OrthoDB" id="2601772at2"/>